<feature type="region of interest" description="Disordered" evidence="5">
    <location>
        <begin position="1"/>
        <end position="28"/>
    </location>
</feature>
<name>A0A1H9GCY0_9LACT</name>
<evidence type="ECO:0000256" key="3">
    <source>
        <dbReference type="ARBA" id="ARBA00022989"/>
    </source>
</evidence>
<accession>A0A1H9GCY0</accession>
<dbReference type="EMBL" id="FOEN01000013">
    <property type="protein sequence ID" value="SEQ48015.1"/>
    <property type="molecule type" value="Genomic_DNA"/>
</dbReference>
<dbReference type="Pfam" id="PF04228">
    <property type="entry name" value="Zn_peptidase"/>
    <property type="match status" value="1"/>
</dbReference>
<evidence type="ECO:0000313" key="8">
    <source>
        <dbReference type="Proteomes" id="UP000198833"/>
    </source>
</evidence>
<evidence type="ECO:0000256" key="1">
    <source>
        <dbReference type="ARBA" id="ARBA00004167"/>
    </source>
</evidence>
<evidence type="ECO:0000256" key="4">
    <source>
        <dbReference type="ARBA" id="ARBA00023136"/>
    </source>
</evidence>
<keyword evidence="3 6" id="KW-1133">Transmembrane helix</keyword>
<gene>
    <name evidence="7" type="ORF">SAMN04488558_1136</name>
</gene>
<proteinExistence type="predicted"/>
<dbReference type="InterPro" id="IPR007343">
    <property type="entry name" value="Uncharacterised_pept_Zn_put"/>
</dbReference>
<dbReference type="PANTHER" id="PTHR30168:SF0">
    <property type="entry name" value="INNER MEMBRANE PROTEIN"/>
    <property type="match status" value="1"/>
</dbReference>
<protein>
    <recommendedName>
        <fullName evidence="9">Neutral zinc metallopeptidase</fullName>
    </recommendedName>
</protein>
<feature type="transmembrane region" description="Helical" evidence="6">
    <location>
        <begin position="53"/>
        <end position="74"/>
    </location>
</feature>
<organism evidence="7 8">
    <name type="scientific">Ignavigranum ruoffiae</name>
    <dbReference type="NCBI Taxonomy" id="89093"/>
    <lineage>
        <taxon>Bacteria</taxon>
        <taxon>Bacillati</taxon>
        <taxon>Bacillota</taxon>
        <taxon>Bacilli</taxon>
        <taxon>Lactobacillales</taxon>
        <taxon>Aerococcaceae</taxon>
        <taxon>Ignavigranum</taxon>
    </lineage>
</organism>
<dbReference type="PANTHER" id="PTHR30168">
    <property type="entry name" value="PUTATIVE MEMBRANE PROTEIN YPFJ"/>
    <property type="match status" value="1"/>
</dbReference>
<sequence length="320" mass="35457">MKWEDMRKSKNINDKRGQSSNFPGGFGGSQGSGGMGLGRLLQLLLFLPGKSKWIVLLLLAFMFFGGGGLLGNIFNPTSDNSITYDQEQTQTQPSNSSNQSDQAVTDEGYAFMSAILGSTEDFWSQEFERHNSTYNMPQMVLYSQSIQTGGCGFGSAQAGPFYCPGDEKIYIDLSFMNELQNRYHAPGDFAMAYVIAHEVGHHIQKELGIMDQYTQAHAKMNKTQANKLNVRLELQADYFAGVWAKYAQDQGVLEVGDIDEALQAAFAVGDDTLQKESYGTVIPDSFTHGSAQQRQAWFKHGLQYGDIEHGDTFNQTLPNE</sequence>
<evidence type="ECO:0000256" key="2">
    <source>
        <dbReference type="ARBA" id="ARBA00022692"/>
    </source>
</evidence>
<reference evidence="7 8" key="1">
    <citation type="submission" date="2016-10" db="EMBL/GenBank/DDBJ databases">
        <authorList>
            <person name="de Groot N.N."/>
        </authorList>
    </citation>
    <scope>NUCLEOTIDE SEQUENCE [LARGE SCALE GENOMIC DNA]</scope>
    <source>
        <strain evidence="7 8">DSM 15695</strain>
    </source>
</reference>
<evidence type="ECO:0000256" key="5">
    <source>
        <dbReference type="SAM" id="MobiDB-lite"/>
    </source>
</evidence>
<evidence type="ECO:0000256" key="6">
    <source>
        <dbReference type="SAM" id="Phobius"/>
    </source>
</evidence>
<feature type="compositionally biased region" description="Basic and acidic residues" evidence="5">
    <location>
        <begin position="1"/>
        <end position="17"/>
    </location>
</feature>
<keyword evidence="2 6" id="KW-0812">Transmembrane</keyword>
<dbReference type="GO" id="GO:0016020">
    <property type="term" value="C:membrane"/>
    <property type="evidence" value="ECO:0007669"/>
    <property type="project" value="UniProtKB-SubCell"/>
</dbReference>
<evidence type="ECO:0008006" key="9">
    <source>
        <dbReference type="Google" id="ProtNLM"/>
    </source>
</evidence>
<comment type="subcellular location">
    <subcellularLocation>
        <location evidence="1">Membrane</location>
        <topology evidence="1">Single-pass membrane protein</topology>
    </subcellularLocation>
</comment>
<dbReference type="STRING" id="89093.SAMN04488558_1136"/>
<keyword evidence="4 6" id="KW-0472">Membrane</keyword>
<dbReference type="OrthoDB" id="9774900at2"/>
<dbReference type="Proteomes" id="UP000198833">
    <property type="component" value="Unassembled WGS sequence"/>
</dbReference>
<dbReference type="SUPFAM" id="SSF55486">
    <property type="entry name" value="Metalloproteases ('zincins'), catalytic domain"/>
    <property type="match status" value="1"/>
</dbReference>
<evidence type="ECO:0000313" key="7">
    <source>
        <dbReference type="EMBL" id="SEQ48015.1"/>
    </source>
</evidence>
<dbReference type="AlphaFoldDB" id="A0A1H9GCY0"/>
<dbReference type="RefSeq" id="WP_092572605.1">
    <property type="nucleotide sequence ID" value="NZ_CP096206.2"/>
</dbReference>
<keyword evidence="8" id="KW-1185">Reference proteome</keyword>